<reference evidence="2" key="1">
    <citation type="submission" date="2022-08" db="EMBL/GenBank/DDBJ databases">
        <authorList>
            <person name="Gutierrez-Valencia J."/>
        </authorList>
    </citation>
    <scope>NUCLEOTIDE SEQUENCE</scope>
</reference>
<gene>
    <name evidence="2" type="ORF">LITE_LOCUS25106</name>
</gene>
<keyword evidence="3" id="KW-1185">Reference proteome</keyword>
<feature type="region of interest" description="Disordered" evidence="1">
    <location>
        <begin position="1"/>
        <end position="27"/>
    </location>
</feature>
<proteinExistence type="predicted"/>
<protein>
    <submittedName>
        <fullName evidence="2">Uncharacterized protein</fullName>
    </submittedName>
</protein>
<dbReference type="AlphaFoldDB" id="A0AAV0LQ90"/>
<organism evidence="2 3">
    <name type="scientific">Linum tenue</name>
    <dbReference type="NCBI Taxonomy" id="586396"/>
    <lineage>
        <taxon>Eukaryota</taxon>
        <taxon>Viridiplantae</taxon>
        <taxon>Streptophyta</taxon>
        <taxon>Embryophyta</taxon>
        <taxon>Tracheophyta</taxon>
        <taxon>Spermatophyta</taxon>
        <taxon>Magnoliopsida</taxon>
        <taxon>eudicotyledons</taxon>
        <taxon>Gunneridae</taxon>
        <taxon>Pentapetalae</taxon>
        <taxon>rosids</taxon>
        <taxon>fabids</taxon>
        <taxon>Malpighiales</taxon>
        <taxon>Linaceae</taxon>
        <taxon>Linum</taxon>
    </lineage>
</organism>
<dbReference type="Proteomes" id="UP001154282">
    <property type="component" value="Unassembled WGS sequence"/>
</dbReference>
<name>A0AAV0LQ90_9ROSI</name>
<sequence length="98" mass="11013">MGGRGRKKNRAADGKNLPVAPPREDQNCFTEPRVVEDQNRFPPQKSKIDDQNWRALCGLRLVAKIDGRVYVLHGDHCYMKPALPSDSQQLLRGFGPKG</sequence>
<accession>A0AAV0LQ90</accession>
<dbReference type="EMBL" id="CAMGYJ010000006">
    <property type="protein sequence ID" value="CAI0436460.1"/>
    <property type="molecule type" value="Genomic_DNA"/>
</dbReference>
<evidence type="ECO:0000313" key="3">
    <source>
        <dbReference type="Proteomes" id="UP001154282"/>
    </source>
</evidence>
<evidence type="ECO:0000256" key="1">
    <source>
        <dbReference type="SAM" id="MobiDB-lite"/>
    </source>
</evidence>
<comment type="caution">
    <text evidence="2">The sequence shown here is derived from an EMBL/GenBank/DDBJ whole genome shotgun (WGS) entry which is preliminary data.</text>
</comment>
<evidence type="ECO:0000313" key="2">
    <source>
        <dbReference type="EMBL" id="CAI0436460.1"/>
    </source>
</evidence>